<dbReference type="RefSeq" id="WP_129755254.1">
    <property type="nucleotide sequence ID" value="NZ_JAFKAA010000002.1"/>
</dbReference>
<sequence length="187" mass="20044">MDTEPPTTQSPKTVAQPVLELTGEVKRQAAAAAPARVAATLTNVGSETVRLGYGPTLLFTDTGPSEDVTRTDTLVFDPKSRGVLRADPVQTSAGCWRYQADGREGIQSSIQYRELTPNDEVSGEYDIYTAAAAEACLPAGTYRHQDIVETPEPVRSATLTLQLDIDEQQRIAVSGEVSAFRSAASTQ</sequence>
<evidence type="ECO:0000313" key="2">
    <source>
        <dbReference type="Proteomes" id="UP000293535"/>
    </source>
</evidence>
<proteinExistence type="predicted"/>
<protein>
    <recommendedName>
        <fullName evidence="3">Intracellular proteinase inhibitor BsuPI domain-containing protein</fullName>
    </recommendedName>
</protein>
<name>A0A482T9D6_HALHI</name>
<reference evidence="1 2" key="1">
    <citation type="submission" date="2018-12" db="EMBL/GenBank/DDBJ databases">
        <title>Draft genome sequence of Haloarcula hispinica strain 18.1, an halophilic archaeon isolated from Chott El Jerid of Southern Tunisia.</title>
        <authorList>
            <person name="Najjari A."/>
            <person name="Ben Dhia O."/>
            <person name="Ferjani R."/>
            <person name="Mahjoubi M."/>
            <person name="Sghaier H."/>
            <person name="Elshahed M."/>
            <person name="Ouzari H.I."/>
            <person name="Cherid A."/>
            <person name="Youssef N."/>
        </authorList>
    </citation>
    <scope>NUCLEOTIDE SEQUENCE [LARGE SCALE GENOMIC DNA]</scope>
    <source>
        <strain evidence="1 2">18.1</strain>
    </source>
</reference>
<dbReference type="EMBL" id="RZIG01000002">
    <property type="protein sequence ID" value="RYJ09597.1"/>
    <property type="molecule type" value="Genomic_DNA"/>
</dbReference>
<organism evidence="1 2">
    <name type="scientific">Haloarcula hispanica</name>
    <dbReference type="NCBI Taxonomy" id="51589"/>
    <lineage>
        <taxon>Archaea</taxon>
        <taxon>Methanobacteriati</taxon>
        <taxon>Methanobacteriota</taxon>
        <taxon>Stenosarchaea group</taxon>
        <taxon>Halobacteria</taxon>
        <taxon>Halobacteriales</taxon>
        <taxon>Haloarculaceae</taxon>
        <taxon>Haloarcula</taxon>
    </lineage>
</organism>
<accession>A0A482T9D6</accession>
<evidence type="ECO:0008006" key="3">
    <source>
        <dbReference type="Google" id="ProtNLM"/>
    </source>
</evidence>
<gene>
    <name evidence="1" type="ORF">ELS20_05885</name>
</gene>
<evidence type="ECO:0000313" key="1">
    <source>
        <dbReference type="EMBL" id="RYJ09597.1"/>
    </source>
</evidence>
<dbReference type="Proteomes" id="UP000293535">
    <property type="component" value="Unassembled WGS sequence"/>
</dbReference>
<dbReference type="AlphaFoldDB" id="A0A482T9D6"/>
<comment type="caution">
    <text evidence="1">The sequence shown here is derived from an EMBL/GenBank/DDBJ whole genome shotgun (WGS) entry which is preliminary data.</text>
</comment>